<evidence type="ECO:0000313" key="9">
    <source>
        <dbReference type="EMBL" id="MDR9892192.1"/>
    </source>
</evidence>
<feature type="transmembrane region" description="Helical" evidence="8">
    <location>
        <begin position="50"/>
        <end position="70"/>
    </location>
</feature>
<keyword evidence="3" id="KW-1003">Cell membrane</keyword>
<feature type="transmembrane region" description="Helical" evidence="8">
    <location>
        <begin position="210"/>
        <end position="231"/>
    </location>
</feature>
<proteinExistence type="predicted"/>
<dbReference type="PANTHER" id="PTHR35334:SF3">
    <property type="entry name" value="INNER MEMBRANE TRANSPORT PROTEIN YQEG"/>
    <property type="match status" value="1"/>
</dbReference>
<evidence type="ECO:0000313" key="10">
    <source>
        <dbReference type="Proteomes" id="UP001248822"/>
    </source>
</evidence>
<evidence type="ECO:0000256" key="3">
    <source>
        <dbReference type="ARBA" id="ARBA00022475"/>
    </source>
</evidence>
<feature type="transmembrane region" description="Helical" evidence="8">
    <location>
        <begin position="135"/>
        <end position="153"/>
    </location>
</feature>
<keyword evidence="5 8" id="KW-0812">Transmembrane</keyword>
<organism evidence="9 10">
    <name type="scientific">Pseudenterobacter timonensis</name>
    <dbReference type="NCBI Taxonomy" id="1755099"/>
    <lineage>
        <taxon>Bacteria</taxon>
        <taxon>Pseudomonadati</taxon>
        <taxon>Pseudomonadota</taxon>
        <taxon>Gammaproteobacteria</taxon>
        <taxon>Enterobacterales</taxon>
        <taxon>Enterobacteriaceae</taxon>
        <taxon>Pseudenterobacter</taxon>
    </lineage>
</organism>
<comment type="subcellular location">
    <subcellularLocation>
        <location evidence="1">Cell inner membrane</location>
        <topology evidence="1">Multi-pass membrane protein</topology>
    </subcellularLocation>
</comment>
<keyword evidence="7 8" id="KW-0472">Membrane</keyword>
<accession>A0AAE4DR62</accession>
<sequence>MNLVPDNAGQTLAHRSWQWRDNIWTLGLYGTAVGAGTLFLPIEIGTRGPVIFLVMLLLGLPLSLMPHLLLCRVYMKEAPSGDSALPVFGSFFRGKGELAMLLFYCLTFFPVTLVYGTSLVNALDNYLTTRLHFHLIHRSVISFIVVACLYAVLSKGRDKVVSTLSALALPFAISIVLIAVSQIPHWHLDNFTGAIENVRTTPPGATFKGVWLTLPLIAFSFCCAPMISPLASWYREKQESGERKALRVIRVAYAAIFISIIFFVLSCVLSIPQATFIHAKAQNLNVLSIMTGGEGGGMVYYVAPFIAILGMTKSFLGVGLSVADTLARLLSSAGGEKRRVGKGVAWLLMFAVTFGVVDANPDVITLIETICGPMIAVILFLIPAWLIYTREELRSLRGAKAIMVIIGGLATLSALFYSMI</sequence>
<feature type="transmembrane region" description="Helical" evidence="8">
    <location>
        <begin position="363"/>
        <end position="388"/>
    </location>
</feature>
<keyword evidence="2" id="KW-0813">Transport</keyword>
<feature type="transmembrane region" description="Helical" evidence="8">
    <location>
        <begin position="251"/>
        <end position="278"/>
    </location>
</feature>
<feature type="transmembrane region" description="Helical" evidence="8">
    <location>
        <begin position="400"/>
        <end position="419"/>
    </location>
</feature>
<keyword evidence="6 8" id="KW-1133">Transmembrane helix</keyword>
<feature type="transmembrane region" description="Helical" evidence="8">
    <location>
        <begin position="160"/>
        <end position="180"/>
    </location>
</feature>
<protein>
    <submittedName>
        <fullName evidence="9">Amino acid permease</fullName>
    </submittedName>
</protein>
<evidence type="ECO:0000256" key="4">
    <source>
        <dbReference type="ARBA" id="ARBA00022519"/>
    </source>
</evidence>
<dbReference type="InterPro" id="IPR018227">
    <property type="entry name" value="Amino_acid_transport_2"/>
</dbReference>
<dbReference type="PANTHER" id="PTHR35334">
    <property type="entry name" value="SERINE TRANSPORTER"/>
    <property type="match status" value="1"/>
</dbReference>
<gene>
    <name evidence="9" type="ORF">O7047_18385</name>
</gene>
<feature type="transmembrane region" description="Helical" evidence="8">
    <location>
        <begin position="298"/>
        <end position="320"/>
    </location>
</feature>
<name>A0AAE4DR62_9ENTR</name>
<feature type="transmembrane region" description="Helical" evidence="8">
    <location>
        <begin position="101"/>
        <end position="123"/>
    </location>
</feature>
<evidence type="ECO:0000256" key="6">
    <source>
        <dbReference type="ARBA" id="ARBA00022989"/>
    </source>
</evidence>
<evidence type="ECO:0000256" key="5">
    <source>
        <dbReference type="ARBA" id="ARBA00022692"/>
    </source>
</evidence>
<dbReference type="RefSeq" id="WP_310827286.1">
    <property type="nucleotide sequence ID" value="NZ_JAQGEC010000019.1"/>
</dbReference>
<evidence type="ECO:0000256" key="2">
    <source>
        <dbReference type="ARBA" id="ARBA00022448"/>
    </source>
</evidence>
<keyword evidence="4" id="KW-0997">Cell inner membrane</keyword>
<dbReference type="GO" id="GO:0003333">
    <property type="term" value="P:amino acid transmembrane transport"/>
    <property type="evidence" value="ECO:0007669"/>
    <property type="project" value="InterPro"/>
</dbReference>
<dbReference type="AlphaFoldDB" id="A0AAE4DR62"/>
<dbReference type="GO" id="GO:0005886">
    <property type="term" value="C:plasma membrane"/>
    <property type="evidence" value="ECO:0007669"/>
    <property type="project" value="UniProtKB-SubCell"/>
</dbReference>
<feature type="transmembrane region" description="Helical" evidence="8">
    <location>
        <begin position="340"/>
        <end position="357"/>
    </location>
</feature>
<comment type="caution">
    <text evidence="9">The sequence shown here is derived from an EMBL/GenBank/DDBJ whole genome shotgun (WGS) entry which is preliminary data.</text>
</comment>
<reference evidence="9" key="1">
    <citation type="submission" date="2022-12" db="EMBL/GenBank/DDBJ databases">
        <title>NDM-1 containing novel ST 2018 Pseudenterobacter timonensis.</title>
        <authorList>
            <person name="Halder G."/>
            <person name="Mandal S."/>
            <person name="Dutta S."/>
        </authorList>
    </citation>
    <scope>NUCLEOTIDE SEQUENCE</scope>
    <source>
        <strain evidence="9">CNCI147</strain>
    </source>
</reference>
<dbReference type="Proteomes" id="UP001248822">
    <property type="component" value="Unassembled WGS sequence"/>
</dbReference>
<evidence type="ECO:0000256" key="7">
    <source>
        <dbReference type="ARBA" id="ARBA00023136"/>
    </source>
</evidence>
<dbReference type="EMBL" id="JAQGEC010000019">
    <property type="protein sequence ID" value="MDR9892192.1"/>
    <property type="molecule type" value="Genomic_DNA"/>
</dbReference>
<evidence type="ECO:0000256" key="1">
    <source>
        <dbReference type="ARBA" id="ARBA00004429"/>
    </source>
</evidence>
<feature type="transmembrane region" description="Helical" evidence="8">
    <location>
        <begin position="23"/>
        <end position="44"/>
    </location>
</feature>
<evidence type="ECO:0000256" key="8">
    <source>
        <dbReference type="SAM" id="Phobius"/>
    </source>
</evidence>